<dbReference type="InterPro" id="IPR010905">
    <property type="entry name" value="Glyco_hydro_88"/>
</dbReference>
<dbReference type="GO" id="GO:0005975">
    <property type="term" value="P:carbohydrate metabolic process"/>
    <property type="evidence" value="ECO:0007669"/>
    <property type="project" value="InterPro"/>
</dbReference>
<name>A0A6A7WAG8_9BACT</name>
<evidence type="ECO:0000259" key="2">
    <source>
        <dbReference type="PROSITE" id="PS50835"/>
    </source>
</evidence>
<keyword evidence="4" id="KW-1185">Reference proteome</keyword>
<dbReference type="Gene3D" id="2.60.40.1080">
    <property type="match status" value="2"/>
</dbReference>
<gene>
    <name evidence="3" type="ORF">F7D20_05075</name>
</gene>
<dbReference type="InterPro" id="IPR008928">
    <property type="entry name" value="6-hairpin_glycosidase_sf"/>
</dbReference>
<dbReference type="Proteomes" id="UP000384372">
    <property type="component" value="Unassembled WGS sequence"/>
</dbReference>
<dbReference type="EMBL" id="VZAD01000041">
    <property type="protein sequence ID" value="MQP11348.1"/>
    <property type="molecule type" value="Genomic_DNA"/>
</dbReference>
<dbReference type="InterPro" id="IPR052043">
    <property type="entry name" value="PolySaccharide_Degr_Enz"/>
</dbReference>
<dbReference type="SUPFAM" id="SSF49373">
    <property type="entry name" value="Invasin/intimin cell-adhesion fragments"/>
    <property type="match status" value="1"/>
</dbReference>
<reference evidence="3 4" key="1">
    <citation type="submission" date="2019-09" db="EMBL/GenBank/DDBJ databases">
        <title>Distinct polysaccharide growth profiles of human intestinal Prevotella copri isolates.</title>
        <authorList>
            <person name="Fehlner-Peach H."/>
            <person name="Magnabosco C."/>
            <person name="Raghavan V."/>
            <person name="Scher J.U."/>
            <person name="Tett A."/>
            <person name="Cox L.M."/>
            <person name="Gottsegen C."/>
            <person name="Watters A."/>
            <person name="Wiltshire- Gordon J.D."/>
            <person name="Segata N."/>
            <person name="Bonneau R."/>
            <person name="Littman D.R."/>
        </authorList>
    </citation>
    <scope>NUCLEOTIDE SEQUENCE [LARGE SCALE GENOMIC DNA]</scope>
    <source>
        <strain evidence="4">iAQ1173</strain>
    </source>
</reference>
<sequence>MNSRLYDFRGNQKTYGFKKWNSRTGSLEEYANKTNMKLDYVAGLVGKATLETSDYYVDFDWAEPWFKSAQAYATDYNYSAQDQDKMTLDNMNAAKMAFHIINNSKWGEDAAKTTAKNAIKAIITDLKYYNENYVIGGTKSNVKEATANDVQKKMLGGWFHKNNYVDQVWCDGMYMGPALLAQLINYKNATNNVSNDDWSLLTKQFSITWEQLRDSKTGLLYHGMTATPTITDWSKDATPTSFHSGAFWGRANAWYMLALVDVLEVMPPSNTNYSVLKGYLEKLAESIASYQNEDGTWYQVLDQKDNALEGNYEESSCSALFTAAYLKALRLNLLESSKYETMAKKAYVALVNKFMAYDKDDNNKIQILGSCCSAGLGTNNKKLRDGSRSYYINGDDAKAVTGENTDYYYTEGKVLGGFIMAATEYERAYQNQDSKQILFAKDLAPNYNFTTTAEPLDATAYGSGDVTYQWYKDGSAIADATSATYTPRESGSYYCIATSATNSRSADGNTIQTSTTTVTTANTDNGGSDNGDNVGTSDILSVTVVAGKKLNIASTTSKELTTDFITIKGGTATLYNGKTSAADMITNTDGIKLNGSNASYMKITLEKPLAKGDVITATSSTSLYLTKDATRATNIDLNSNPYTIPEGSNLIGAKEFYLWNGKFKAIKITRASTQIALTASFSPATISATVGDAAKELPTLTVKAGENTLTASSDYTVTYASDNNAVAKVENGKVSFVGEGETNIVATIKPTDANKYKETSAKFTVNVQKKQTPVTPTEDEVIYNWKTIGSQKENIAITEGTKNINGTSTPCINFGSNYNASRYTYMSIKGKDNGGFKAGDIITITGLYTGTKTTGIGMEIHTTRDGKAVFSTPYYSKELQTYTYTLTEDCDSLFFGRYGGATPNVTELKVVRPAASTKQRLSANFDTNNIKVVTGTQSITLPNLTVKAGSTELTASDYSVSYESDANEIATLNGTQVNFNAGKTGLVTITAKVTPKDATKYEGTEAYYQILIQDPTPLNISVTDIDMNTTDAEIKEPVVKVYGENDQLLKLGTDYTLSYSVNGGPVSFPDGKLTVAGNKYNWTEGVSTITVTATPTESLSKKYKKGSVDFTYAVTKGLITPKFLNVFSGANIKLAVKSGDKNNFNTFTVPLIYDGEDVSSYFDYTYKITSTSPANIQSVNGNVLTYYPKNAGTYTVNVSATVKKNEKDPTLDYTDVYAAPSSITFTLDVNANYIRPVVKLNPVSVNMYTGTREDAPDVTITDYNTGKVIDASTYKVSWTTFTPGICKVDANGNIEAVSEGDGKIRVTIKGDKMESTTAFVTVYVDDPALYRVKSNGESYGNQATMWNQAKTLSVTLGGWMFPNDGTPDTKILDQKKKDPEKLSNSYQWDTTSSKAKWKLTGFDYYVSGNNSKNARQENGSNAMPETTTIGSADFKTYTTEVKDPMFNVPCSGSFLVFNPKTNGKVTAHIFQNGAFDAKTTKKKDGTVIKEYQYRPQRRVFIMDEAGNFVTSTAHIESTNGKPTGGVYDLTQYKWDLNGGKAPKEAEVASHFDGLESFVMTQDGFKNNVYPSALSDDIMPNNKAIANHPDDKSAHGWCVLADSPVTYTFNVKAGKTYYLYNFGSKIGFYGFSFDEGETKPTEVTFNDDQTNNIKTTDMAKVTVNRSMKKDVWTTCVLPFSLNKHQVDAIFGNTYSIGNENGTQILYFDRVEGNKVYFVRHAYNTIVAGKPFLIKPSKDVKSISTAALTDYPYVTIEATKNENGKPDDWCSGNGYAWASSYSNDMIVKAGDGFISNQDGTFKNFVGERGTLNGFRGYLKRLPTQADAKPMMLQVVSSSNVDGNNGETTGIEDLIIDADGQLMPANGKVYNINGQLVSEDANSFLSLPSGIYIINGKKYIK</sequence>
<dbReference type="Gene3D" id="1.50.10.10">
    <property type="match status" value="1"/>
</dbReference>
<dbReference type="PROSITE" id="PS50835">
    <property type="entry name" value="IG_LIKE"/>
    <property type="match status" value="1"/>
</dbReference>
<evidence type="ECO:0000256" key="1">
    <source>
        <dbReference type="ARBA" id="ARBA00022801"/>
    </source>
</evidence>
<evidence type="ECO:0000313" key="3">
    <source>
        <dbReference type="EMBL" id="MQP11348.1"/>
    </source>
</evidence>
<dbReference type="Gene3D" id="2.60.40.10">
    <property type="entry name" value="Immunoglobulins"/>
    <property type="match status" value="1"/>
</dbReference>
<dbReference type="InterPro" id="IPR007110">
    <property type="entry name" value="Ig-like_dom"/>
</dbReference>
<dbReference type="GO" id="GO:0016787">
    <property type="term" value="F:hydrolase activity"/>
    <property type="evidence" value="ECO:0007669"/>
    <property type="project" value="UniProtKB-KW"/>
</dbReference>
<dbReference type="InterPro" id="IPR054604">
    <property type="entry name" value="SbsC_Big-like"/>
</dbReference>
<accession>A0A6A7WAG8</accession>
<proteinExistence type="predicted"/>
<dbReference type="Pfam" id="PF07470">
    <property type="entry name" value="Glyco_hydro_88"/>
    <property type="match status" value="1"/>
</dbReference>
<comment type="caution">
    <text evidence="3">The sequence shown here is derived from an EMBL/GenBank/DDBJ whole genome shotgun (WGS) entry which is preliminary data.</text>
</comment>
<dbReference type="SMART" id="SM00635">
    <property type="entry name" value="BID_2"/>
    <property type="match status" value="2"/>
</dbReference>
<evidence type="ECO:0000313" key="4">
    <source>
        <dbReference type="Proteomes" id="UP000384372"/>
    </source>
</evidence>
<feature type="domain" description="Ig-like" evidence="2">
    <location>
        <begin position="456"/>
        <end position="519"/>
    </location>
</feature>
<dbReference type="PANTHER" id="PTHR33886">
    <property type="entry name" value="UNSATURATED RHAMNOGALACTURONAN HYDROLASE (EUROFUNG)"/>
    <property type="match status" value="1"/>
</dbReference>
<dbReference type="PANTHER" id="PTHR33886:SF8">
    <property type="entry name" value="UNSATURATED RHAMNOGALACTURONAN HYDROLASE (EUROFUNG)"/>
    <property type="match status" value="1"/>
</dbReference>
<dbReference type="InterPro" id="IPR003343">
    <property type="entry name" value="Big_2"/>
</dbReference>
<dbReference type="InterPro" id="IPR013783">
    <property type="entry name" value="Ig-like_fold"/>
</dbReference>
<organism evidence="3 4">
    <name type="scientific">Segatella copri</name>
    <dbReference type="NCBI Taxonomy" id="165179"/>
    <lineage>
        <taxon>Bacteria</taxon>
        <taxon>Pseudomonadati</taxon>
        <taxon>Bacteroidota</taxon>
        <taxon>Bacteroidia</taxon>
        <taxon>Bacteroidales</taxon>
        <taxon>Prevotellaceae</taxon>
        <taxon>Segatella</taxon>
    </lineage>
</organism>
<dbReference type="SUPFAM" id="SSF48208">
    <property type="entry name" value="Six-hairpin glycosidases"/>
    <property type="match status" value="1"/>
</dbReference>
<keyword evidence="1" id="KW-0378">Hydrolase</keyword>
<dbReference type="Pfam" id="PF22359">
    <property type="entry name" value="Big-like"/>
    <property type="match status" value="1"/>
</dbReference>
<protein>
    <recommendedName>
        <fullName evidence="2">Ig-like domain-containing protein</fullName>
    </recommendedName>
</protein>
<dbReference type="InterPro" id="IPR008964">
    <property type="entry name" value="Invasin/intimin_cell_adhesion"/>
</dbReference>
<dbReference type="InterPro" id="IPR012341">
    <property type="entry name" value="6hp_glycosidase-like_sf"/>
</dbReference>